<evidence type="ECO:0000259" key="7">
    <source>
        <dbReference type="PROSITE" id="PS51722"/>
    </source>
</evidence>
<comment type="caution">
    <text evidence="8">The sequence shown here is derived from an EMBL/GenBank/DDBJ whole genome shotgun (WGS) entry which is preliminary data.</text>
</comment>
<dbReference type="SUPFAM" id="SSF50447">
    <property type="entry name" value="Translation proteins"/>
    <property type="match status" value="1"/>
</dbReference>
<evidence type="ECO:0000256" key="5">
    <source>
        <dbReference type="ARBA" id="ARBA00023134"/>
    </source>
</evidence>
<evidence type="ECO:0000256" key="3">
    <source>
        <dbReference type="ARBA" id="ARBA00022768"/>
    </source>
</evidence>
<name>A0ABS2DNK5_9BURK</name>
<keyword evidence="3 8" id="KW-0251">Elongation factor</keyword>
<evidence type="ECO:0000313" key="8">
    <source>
        <dbReference type="EMBL" id="MBM6702967.1"/>
    </source>
</evidence>
<dbReference type="InterPro" id="IPR035649">
    <property type="entry name" value="EFG_V"/>
</dbReference>
<dbReference type="PANTHER" id="PTHR43261:SF6">
    <property type="entry name" value="ELONGATION FACTOR G-LIKE PROTEIN"/>
    <property type="match status" value="1"/>
</dbReference>
<evidence type="ECO:0000313" key="9">
    <source>
        <dbReference type="Proteomes" id="UP000715095"/>
    </source>
</evidence>
<evidence type="ECO:0000256" key="2">
    <source>
        <dbReference type="ARBA" id="ARBA00022741"/>
    </source>
</evidence>
<dbReference type="SMART" id="SM00838">
    <property type="entry name" value="EFG_C"/>
    <property type="match status" value="1"/>
</dbReference>
<dbReference type="Proteomes" id="UP000715095">
    <property type="component" value="Unassembled WGS sequence"/>
</dbReference>
<dbReference type="SMART" id="SM00889">
    <property type="entry name" value="EFG_IV"/>
    <property type="match status" value="1"/>
</dbReference>
<organism evidence="8 9">
    <name type="scientific">Sutterella massiliensis</name>
    <dbReference type="NCBI Taxonomy" id="1816689"/>
    <lineage>
        <taxon>Bacteria</taxon>
        <taxon>Pseudomonadati</taxon>
        <taxon>Pseudomonadota</taxon>
        <taxon>Betaproteobacteria</taxon>
        <taxon>Burkholderiales</taxon>
        <taxon>Sutterellaceae</taxon>
        <taxon>Sutterella</taxon>
    </lineage>
</organism>
<dbReference type="Gene3D" id="3.30.230.10">
    <property type="match status" value="1"/>
</dbReference>
<proteinExistence type="predicted"/>
<dbReference type="Pfam" id="PF14492">
    <property type="entry name" value="EFG_III"/>
    <property type="match status" value="1"/>
</dbReference>
<dbReference type="InterPro" id="IPR041095">
    <property type="entry name" value="EFG_II"/>
</dbReference>
<dbReference type="InterPro" id="IPR053905">
    <property type="entry name" value="EF-G-like_DII"/>
</dbReference>
<sequence length="683" mass="75073">MSNYSTENLRTLALVGHGSCGKTSLIEAMLYRSGMISELGSVERGNTMCDNDPLEKQVQHSIRLAVAHIDTAMPDLTPVRIHVLDTPGYADYLGQDLSALDAVKSVAAVIDATKGPELLTIRMMQAAKERNLCRMIVVNKCDAPDADLEKLLEELRETWGPGVLPINLPTKNRTRVIDCFDRDTGESDIMSVEDVHRAFIERIIEEDDEMLEKYLEEGHVDPRLLHPLVTKALREGHVIPVCFTSAKNLIGIRDFMKVIIRHLPSPAEANDALFLNADGTPYKTVPDKNLPLIAQVFKIVNDPYIGKIGVFRVHQGTMKKDSVVYIDDSKKGVKTAHPLILQGKNTAETDSLCPGDIGAIAKIDELRYGSVIHGDPELTGVHMRPIAFPKPMYGLAIKPARRGDESRMSEVLQKMQSEDPTMVVEHDTVLNETVIRGLTDMHVRSILERMLVNFKLEVETSTPSIPYRETIAAQAEGHARHKKQTGGAGQFGEVYLRVEPLPRGAGFEFVDQVKGGAIPYNLIPAVEKGVREVLATGYAAGYPLQDLRVIVYDGKSHPVDSKEVAFVAAGRKAFLDALEKAKPQVLEPIVSVEITAPESYMGDIAGDLASRRGQVSNTESLPGGIMEITGVVPLAELDDYATRLHAITQGTGAWSMTLDSYQPLPAQKQAELAAKFQRKEEVD</sequence>
<evidence type="ECO:0000256" key="1">
    <source>
        <dbReference type="ARBA" id="ARBA00017872"/>
    </source>
</evidence>
<dbReference type="InterPro" id="IPR000640">
    <property type="entry name" value="EFG_V-like"/>
</dbReference>
<dbReference type="Gene3D" id="2.40.30.10">
    <property type="entry name" value="Translation factors"/>
    <property type="match status" value="1"/>
</dbReference>
<keyword evidence="2" id="KW-0547">Nucleotide-binding</keyword>
<dbReference type="PANTHER" id="PTHR43261">
    <property type="entry name" value="TRANSLATION ELONGATION FACTOR G-RELATED"/>
    <property type="match status" value="1"/>
</dbReference>
<keyword evidence="9" id="KW-1185">Reference proteome</keyword>
<dbReference type="SUPFAM" id="SSF54211">
    <property type="entry name" value="Ribosomal protein S5 domain 2-like"/>
    <property type="match status" value="1"/>
</dbReference>
<evidence type="ECO:0000256" key="6">
    <source>
        <dbReference type="ARBA" id="ARBA00024731"/>
    </source>
</evidence>
<dbReference type="InterPro" id="IPR035647">
    <property type="entry name" value="EFG_III/V"/>
</dbReference>
<protein>
    <recommendedName>
        <fullName evidence="1">Elongation factor G</fullName>
    </recommendedName>
</protein>
<dbReference type="Pfam" id="PF22042">
    <property type="entry name" value="EF-G_D2"/>
    <property type="match status" value="1"/>
</dbReference>
<dbReference type="InterPro" id="IPR000795">
    <property type="entry name" value="T_Tr_GTP-bd_dom"/>
</dbReference>
<dbReference type="EMBL" id="JACJJC010000001">
    <property type="protein sequence ID" value="MBM6702967.1"/>
    <property type="molecule type" value="Genomic_DNA"/>
</dbReference>
<dbReference type="NCBIfam" id="NF009381">
    <property type="entry name" value="PRK12740.1-5"/>
    <property type="match status" value="1"/>
</dbReference>
<dbReference type="InterPro" id="IPR027417">
    <property type="entry name" value="P-loop_NTPase"/>
</dbReference>
<evidence type="ECO:0000256" key="4">
    <source>
        <dbReference type="ARBA" id="ARBA00022917"/>
    </source>
</evidence>
<dbReference type="NCBIfam" id="NF009891">
    <property type="entry name" value="PRK13351.1-1"/>
    <property type="match status" value="1"/>
</dbReference>
<dbReference type="GO" id="GO:0003746">
    <property type="term" value="F:translation elongation factor activity"/>
    <property type="evidence" value="ECO:0007669"/>
    <property type="project" value="UniProtKB-KW"/>
</dbReference>
<dbReference type="SUPFAM" id="SSF54980">
    <property type="entry name" value="EF-G C-terminal domain-like"/>
    <property type="match status" value="2"/>
</dbReference>
<dbReference type="Gene3D" id="3.30.70.240">
    <property type="match status" value="1"/>
</dbReference>
<dbReference type="NCBIfam" id="TIGR00231">
    <property type="entry name" value="small_GTP"/>
    <property type="match status" value="1"/>
</dbReference>
<dbReference type="InterPro" id="IPR047872">
    <property type="entry name" value="EFG_IV"/>
</dbReference>
<dbReference type="RefSeq" id="WP_205101362.1">
    <property type="nucleotide sequence ID" value="NZ_JACJJC010000001.1"/>
</dbReference>
<dbReference type="InterPro" id="IPR005517">
    <property type="entry name" value="Transl_elong_EFG/EF2_IV"/>
</dbReference>
<feature type="domain" description="Tr-type G" evidence="7">
    <location>
        <begin position="7"/>
        <end position="267"/>
    </location>
</feature>
<dbReference type="CDD" id="cd03713">
    <property type="entry name" value="EFG_mtEFG_C"/>
    <property type="match status" value="1"/>
</dbReference>
<keyword evidence="5" id="KW-0342">GTP-binding</keyword>
<dbReference type="CDD" id="cd01434">
    <property type="entry name" value="EFG_mtEFG1_IV"/>
    <property type="match status" value="1"/>
</dbReference>
<comment type="function">
    <text evidence="6">Catalyzes the GTP-dependent ribosomal translocation step during translation elongation. During this step, the ribosome changes from the pre-translocational (PRE) to the post-translocational (POST) state as the newly formed A-site-bound peptidyl-tRNA and P-site-bound deacylated tRNA move to the P and E sites, respectively. Catalyzes the coordinated movement of the two tRNA molecules, the mRNA and conformational changes in the ribosome.</text>
</comment>
<dbReference type="SUPFAM" id="SSF52540">
    <property type="entry name" value="P-loop containing nucleoside triphosphate hydrolases"/>
    <property type="match status" value="1"/>
</dbReference>
<dbReference type="Gene3D" id="3.30.70.870">
    <property type="entry name" value="Elongation Factor G (Translational Gtpase), domain 3"/>
    <property type="match status" value="1"/>
</dbReference>
<reference evidence="8 9" key="1">
    <citation type="journal article" date="2021" name="Sci. Rep.">
        <title>The distribution of antibiotic resistance genes in chicken gut microbiota commensals.</title>
        <authorList>
            <person name="Juricova H."/>
            <person name="Matiasovicova J."/>
            <person name="Kubasova T."/>
            <person name="Cejkova D."/>
            <person name="Rychlik I."/>
        </authorList>
    </citation>
    <scope>NUCLEOTIDE SEQUENCE [LARGE SCALE GENOMIC DNA]</scope>
    <source>
        <strain evidence="8 9">An829</strain>
    </source>
</reference>
<dbReference type="InterPro" id="IPR014721">
    <property type="entry name" value="Ribsml_uS5_D2-typ_fold_subgr"/>
</dbReference>
<dbReference type="Gene3D" id="3.40.50.300">
    <property type="entry name" value="P-loop containing nucleotide triphosphate hydrolases"/>
    <property type="match status" value="1"/>
</dbReference>
<dbReference type="InterPro" id="IPR020568">
    <property type="entry name" value="Ribosomal_Su5_D2-typ_SF"/>
</dbReference>
<dbReference type="InterPro" id="IPR009000">
    <property type="entry name" value="Transl_B-barrel_sf"/>
</dbReference>
<gene>
    <name evidence="8" type="ORF">H6A60_00365</name>
</gene>
<dbReference type="InterPro" id="IPR005225">
    <property type="entry name" value="Small_GTP-bd"/>
</dbReference>
<dbReference type="PROSITE" id="PS51722">
    <property type="entry name" value="G_TR_2"/>
    <property type="match status" value="1"/>
</dbReference>
<keyword evidence="4" id="KW-0648">Protein biosynthesis</keyword>
<accession>A0ABS2DNK5</accession>
<dbReference type="Pfam" id="PF03764">
    <property type="entry name" value="EFG_IV"/>
    <property type="match status" value="1"/>
</dbReference>
<dbReference type="Pfam" id="PF00679">
    <property type="entry name" value="EFG_C"/>
    <property type="match status" value="1"/>
</dbReference>
<dbReference type="Pfam" id="PF00009">
    <property type="entry name" value="GTP_EFTU"/>
    <property type="match status" value="1"/>
</dbReference>